<evidence type="ECO:0000256" key="3">
    <source>
        <dbReference type="ARBA" id="ARBA00022574"/>
    </source>
</evidence>
<dbReference type="Gene3D" id="2.130.10.10">
    <property type="entry name" value="YVTN repeat-like/Quinoprotein amine dehydrogenase"/>
    <property type="match status" value="2"/>
</dbReference>
<evidence type="ECO:0000256" key="7">
    <source>
        <dbReference type="ARBA" id="ARBA00022777"/>
    </source>
</evidence>
<dbReference type="FunFam" id="1.25.10.10:FF:000342">
    <property type="entry name" value="Serine/threonine-protein kinase VPS15"/>
    <property type="match status" value="1"/>
</dbReference>
<dbReference type="InterPro" id="IPR011009">
    <property type="entry name" value="Kinase-like_dom_sf"/>
</dbReference>
<dbReference type="InParanoid" id="F4NTC8"/>
<keyword evidence="4" id="KW-0808">Transferase</keyword>
<dbReference type="OMA" id="ATNTCRI"/>
<dbReference type="Gene3D" id="1.10.510.10">
    <property type="entry name" value="Transferase(Phosphotransferase) domain 1"/>
    <property type="match status" value="1"/>
</dbReference>
<feature type="compositionally biased region" description="Polar residues" evidence="11">
    <location>
        <begin position="785"/>
        <end position="802"/>
    </location>
</feature>
<keyword evidence="8" id="KW-0067">ATP-binding</keyword>
<feature type="compositionally biased region" description="Polar residues" evidence="11">
    <location>
        <begin position="881"/>
        <end position="897"/>
    </location>
</feature>
<evidence type="ECO:0000256" key="4">
    <source>
        <dbReference type="ARBA" id="ARBA00022679"/>
    </source>
</evidence>
<dbReference type="GO" id="GO:0034272">
    <property type="term" value="C:phosphatidylinositol 3-kinase complex, class III, type II"/>
    <property type="evidence" value="ECO:0000318"/>
    <property type="project" value="GO_Central"/>
</dbReference>
<dbReference type="InterPro" id="IPR000719">
    <property type="entry name" value="Prot_kinase_dom"/>
</dbReference>
<dbReference type="InterPro" id="IPR008271">
    <property type="entry name" value="Ser/Thr_kinase_AS"/>
</dbReference>
<dbReference type="SUPFAM" id="SSF48371">
    <property type="entry name" value="ARM repeat"/>
    <property type="match status" value="1"/>
</dbReference>
<dbReference type="GO" id="GO:0004674">
    <property type="term" value="F:protein serine/threonine kinase activity"/>
    <property type="evidence" value="ECO:0000318"/>
    <property type="project" value="GO_Central"/>
</dbReference>
<keyword evidence="6" id="KW-0547">Nucleotide-binding</keyword>
<dbReference type="GO" id="GO:0005524">
    <property type="term" value="F:ATP binding"/>
    <property type="evidence" value="ECO:0007669"/>
    <property type="project" value="UniProtKB-KW"/>
</dbReference>
<feature type="region of interest" description="Disordered" evidence="11">
    <location>
        <begin position="947"/>
        <end position="991"/>
    </location>
</feature>
<keyword evidence="3 10" id="KW-0853">WD repeat</keyword>
<dbReference type="InterPro" id="IPR016024">
    <property type="entry name" value="ARM-type_fold"/>
</dbReference>
<feature type="repeat" description="WD" evidence="10">
    <location>
        <begin position="1080"/>
        <end position="1112"/>
    </location>
</feature>
<dbReference type="GO" id="GO:0005770">
    <property type="term" value="C:late endosome"/>
    <property type="evidence" value="ECO:0000318"/>
    <property type="project" value="GO_Central"/>
</dbReference>
<dbReference type="GO" id="GO:0006623">
    <property type="term" value="P:protein targeting to vacuole"/>
    <property type="evidence" value="ECO:0000318"/>
    <property type="project" value="GO_Central"/>
</dbReference>
<dbReference type="InterPro" id="IPR045162">
    <property type="entry name" value="Vps15-like"/>
</dbReference>
<dbReference type="InterPro" id="IPR021133">
    <property type="entry name" value="HEAT_type_2"/>
</dbReference>
<evidence type="ECO:0000259" key="12">
    <source>
        <dbReference type="PROSITE" id="PS50011"/>
    </source>
</evidence>
<evidence type="ECO:0000256" key="5">
    <source>
        <dbReference type="ARBA" id="ARBA00022737"/>
    </source>
</evidence>
<feature type="repeat" description="HEAT" evidence="9">
    <location>
        <begin position="469"/>
        <end position="501"/>
    </location>
</feature>
<dbReference type="PANTHER" id="PTHR17583">
    <property type="entry name" value="PHOSPHOINOSITIDE 3-KINASE REGULATORY SUBUNIT 4"/>
    <property type="match status" value="1"/>
</dbReference>
<evidence type="ECO:0000256" key="10">
    <source>
        <dbReference type="PROSITE-ProRule" id="PRU00221"/>
    </source>
</evidence>
<accession>F4NTC8</accession>
<keyword evidence="5" id="KW-0677">Repeat</keyword>
<dbReference type="PROSITE" id="PS50082">
    <property type="entry name" value="WD_REPEATS_2"/>
    <property type="match status" value="2"/>
</dbReference>
<dbReference type="RefSeq" id="XP_006676405.1">
    <property type="nucleotide sequence ID" value="XM_006676342.1"/>
</dbReference>
<proteinExistence type="predicted"/>
<evidence type="ECO:0000256" key="1">
    <source>
        <dbReference type="ARBA" id="ARBA00012513"/>
    </source>
</evidence>
<dbReference type="Pfam" id="PF22956">
    <property type="entry name" value="VPS15-like_hel"/>
    <property type="match status" value="1"/>
</dbReference>
<gene>
    <name evidence="13" type="ORF">BATDEDRAFT_85050</name>
</gene>
<dbReference type="HOGENOM" id="CLU_001696_0_1_1"/>
<evidence type="ECO:0000313" key="13">
    <source>
        <dbReference type="EMBL" id="EGF84328.1"/>
    </source>
</evidence>
<dbReference type="PROSITE" id="PS50294">
    <property type="entry name" value="WD_REPEATS_REGION"/>
    <property type="match status" value="2"/>
</dbReference>
<dbReference type="FunFam" id="1.10.510.10:FF:000497">
    <property type="entry name" value="Phosphoinositide 3-kinase regulatory subunit"/>
    <property type="match status" value="1"/>
</dbReference>
<dbReference type="GO" id="GO:0000425">
    <property type="term" value="P:pexophagy"/>
    <property type="evidence" value="ECO:0000318"/>
    <property type="project" value="GO_Central"/>
</dbReference>
<protein>
    <recommendedName>
        <fullName evidence="1">non-specific serine/threonine protein kinase</fullName>
        <ecNumber evidence="1">2.7.11.1</ecNumber>
    </recommendedName>
</protein>
<dbReference type="PROSITE" id="PS50077">
    <property type="entry name" value="HEAT_REPEAT"/>
    <property type="match status" value="1"/>
</dbReference>
<dbReference type="GO" id="GO:0045324">
    <property type="term" value="P:late endosome to vacuole transport"/>
    <property type="evidence" value="ECO:0000318"/>
    <property type="project" value="GO_Central"/>
</dbReference>
<feature type="region of interest" description="Disordered" evidence="11">
    <location>
        <begin position="1471"/>
        <end position="1508"/>
    </location>
</feature>
<dbReference type="Pfam" id="PF00400">
    <property type="entry name" value="WD40"/>
    <property type="match status" value="1"/>
</dbReference>
<dbReference type="GO" id="GO:0071561">
    <property type="term" value="C:nucleus-vacuole junction"/>
    <property type="evidence" value="ECO:0000318"/>
    <property type="project" value="GO_Central"/>
</dbReference>
<dbReference type="GO" id="GO:0034271">
    <property type="term" value="C:phosphatidylinositol 3-kinase complex, class III, type I"/>
    <property type="evidence" value="ECO:0000318"/>
    <property type="project" value="GO_Central"/>
</dbReference>
<dbReference type="CDD" id="cd13980">
    <property type="entry name" value="STKc_Vps15"/>
    <property type="match status" value="1"/>
</dbReference>
<dbReference type="SMART" id="SM00220">
    <property type="entry name" value="S_TKc"/>
    <property type="match status" value="1"/>
</dbReference>
<dbReference type="InterPro" id="IPR011989">
    <property type="entry name" value="ARM-like"/>
</dbReference>
<dbReference type="Proteomes" id="UP000007241">
    <property type="component" value="Unassembled WGS sequence"/>
</dbReference>
<keyword evidence="14" id="KW-1185">Reference proteome</keyword>
<dbReference type="EC" id="2.7.11.1" evidence="1"/>
<feature type="repeat" description="WD" evidence="10">
    <location>
        <begin position="1522"/>
        <end position="1555"/>
    </location>
</feature>
<dbReference type="SUPFAM" id="SSF50978">
    <property type="entry name" value="WD40 repeat-like"/>
    <property type="match status" value="1"/>
</dbReference>
<dbReference type="SUPFAM" id="SSF56112">
    <property type="entry name" value="Protein kinase-like (PK-like)"/>
    <property type="match status" value="1"/>
</dbReference>
<sequence>MGNLVSNARPRATLAGIDSYVGELPDVLYEKSLGSSRFLKTIRCRHPEGLVVVKIFIKPEPSLSLKKYVKTLQLERDALQDIPNILPYQIISESDRAGYMIRQYIASNLYDRISNRPLLTALEKRWIIFQILSGVAEAHSKQIFHGDIKTENIFVTSWNWVYVADFSSFKPAYLPEDNPADFTFFFDTSSRRACYLAPERFYESGDPIAQDQNARLTAEMDIFSVGCTISELILDGTPLFTLSQLLQYRKKAYDPSVLLDTISDVPIRELVKHMIQIDPNERLSMREYISKWRNQAFPDYFCSFFHPYLASLSDPYSASNMAQYFVFLANSSNAIVADADAKIDRVYQDFERIADALQIPNHHKSTESLNNVSNPADNKDTVLEKFTDIGLEGETIKSLLPVHVHIPNFTSNSLFIGKSSLSEDTSLIFIAIVCAAIRNTLYSTSRLRGLDLLLALGIQVSDEHKLDRVVPYIFVLLTDENPTVRINALTTLTQLLLTVKSITPSDANIFPEYILPGLRKFATDSNVLARAAYAQCISSIAEISLQFLELSQILKTESNCDLNMDSNMYQMGYDANQRYLQDIIQEDVETLLVDPQSIVKRSLLAEMPRLCIFFGRQKANDVLLLHMITYLNDPDWSLRSAFYETIVGVGTFVGIRSLDEYILPLMVQALTDSEEFVVEKVLGSLTSLAELGLISKIKIKELCVTVLPLVCHPNRWIRYGVVAFLSSTVRILPPIDIRCVLYPMVKPFLRYKTFNFSQISLLESIRSPLPRSLYEQAILFASRSNPETRPTGLNSSNQNTDSHSNDRNELLVRLKDMGMSDEDKEKLFALKYFIAKSTATRQRKTTLSMNALPLTDFGRIALRDYDVTLHTVFLTPPISQYQIHSQPPRKPSSNTGSAIGVGDGRRGSRFSVITAGSNAQDSTFSVESEDIASSLASVDVEGGVSLRKIIPRPRSNTGLPGNPRRQSKTSSIGNYDLTADPTTIPGGADRLSKRISGRGKITESLTSATAADGQEKYIRKVLEKKTRELFPPSLPELGTRVTLASRTATVDPRLKRTYTGAATQSEFKGWKPKGILVAHFPEHTLQVNGIAVAPDHNFFATCSDDGTVKLWDTNRLHTNVANRARVTYAGTGGRVKAISFCENRHSIVSAATNGQIHINRVEYVKPQGSALKYTGMPLARSIKLDHEYATMVDHSESDTESLLIYGTTRGRLCALDLRTMKEAWSFQIPPHYGVLTSMTVDPRRMWIMAGTHRGVLTLWDTRFQLCINSWAHPSRSRINKLSQYAFRSQSRAGINSNGKLVAMAVGTSTEEVSVWNISTGECAEVFCILNDVGGSGSRSNIDMGNDLNRAYGEGLSALSPPTKHNFVDDSASLSLYNVSKHHGVRSFCVHPEVPFMATVGMGRKLRFWNLSKMTDSFVVCGRDETAPLPKYSSQLYGDTVFNVEMQSQHFFPISSASATDLSKSPVMSGTWSPLRNLPGMNSEDESQSKGRNHQGGSNAKRSSRQAEPMFKTSAELITSAIPRTHLDEIMDVAVTQYPHPMIITGGRDGVVKVWQ</sequence>
<evidence type="ECO:0000256" key="8">
    <source>
        <dbReference type="ARBA" id="ARBA00022840"/>
    </source>
</evidence>
<dbReference type="Gene3D" id="1.25.10.10">
    <property type="entry name" value="Leucine-rich Repeat Variant"/>
    <property type="match status" value="1"/>
</dbReference>
<dbReference type="FunCoup" id="F4NTC8">
    <property type="interactions" value="314"/>
</dbReference>
<dbReference type="InterPro" id="IPR055231">
    <property type="entry name" value="2AA_helical"/>
</dbReference>
<dbReference type="OrthoDB" id="242910at2759"/>
<dbReference type="STRING" id="684364.F4NTC8"/>
<organism evidence="13 14">
    <name type="scientific">Batrachochytrium dendrobatidis (strain JAM81 / FGSC 10211)</name>
    <name type="common">Frog chytrid fungus</name>
    <dbReference type="NCBI Taxonomy" id="684364"/>
    <lineage>
        <taxon>Eukaryota</taxon>
        <taxon>Fungi</taxon>
        <taxon>Fungi incertae sedis</taxon>
        <taxon>Chytridiomycota</taxon>
        <taxon>Chytridiomycota incertae sedis</taxon>
        <taxon>Chytridiomycetes</taxon>
        <taxon>Rhizophydiales</taxon>
        <taxon>Rhizophydiales incertae sedis</taxon>
        <taxon>Batrachochytrium</taxon>
    </lineage>
</organism>
<feature type="region of interest" description="Disordered" evidence="11">
    <location>
        <begin position="785"/>
        <end position="806"/>
    </location>
</feature>
<dbReference type="InterPro" id="IPR001680">
    <property type="entry name" value="WD40_rpt"/>
</dbReference>
<evidence type="ECO:0000256" key="9">
    <source>
        <dbReference type="PROSITE-ProRule" id="PRU00103"/>
    </source>
</evidence>
<dbReference type="Pfam" id="PF00069">
    <property type="entry name" value="Pkinase"/>
    <property type="match status" value="1"/>
</dbReference>
<dbReference type="InterPro" id="IPR036322">
    <property type="entry name" value="WD40_repeat_dom_sf"/>
</dbReference>
<dbReference type="PROSITE" id="PS00108">
    <property type="entry name" value="PROTEIN_KINASE_ST"/>
    <property type="match status" value="1"/>
</dbReference>
<evidence type="ECO:0000313" key="14">
    <source>
        <dbReference type="Proteomes" id="UP000007241"/>
    </source>
</evidence>
<dbReference type="InterPro" id="IPR015943">
    <property type="entry name" value="WD40/YVTN_repeat-like_dom_sf"/>
</dbReference>
<evidence type="ECO:0000256" key="11">
    <source>
        <dbReference type="SAM" id="MobiDB-lite"/>
    </source>
</evidence>
<evidence type="ECO:0000256" key="2">
    <source>
        <dbReference type="ARBA" id="ARBA00022527"/>
    </source>
</evidence>
<feature type="domain" description="Protein kinase" evidence="12">
    <location>
        <begin position="27"/>
        <end position="309"/>
    </location>
</feature>
<dbReference type="EMBL" id="GL882879">
    <property type="protein sequence ID" value="EGF84328.1"/>
    <property type="molecule type" value="Genomic_DNA"/>
</dbReference>
<dbReference type="SMART" id="SM00320">
    <property type="entry name" value="WD40"/>
    <property type="match status" value="5"/>
</dbReference>
<name>F4NTC8_BATDJ</name>
<dbReference type="GeneID" id="18241927"/>
<evidence type="ECO:0000256" key="6">
    <source>
        <dbReference type="ARBA" id="ARBA00022741"/>
    </source>
</evidence>
<reference evidence="13 14" key="1">
    <citation type="submission" date="2009-12" db="EMBL/GenBank/DDBJ databases">
        <title>The draft genome of Batrachochytrium dendrobatidis.</title>
        <authorList>
            <consortium name="US DOE Joint Genome Institute (JGI-PGF)"/>
            <person name="Kuo A."/>
            <person name="Salamov A."/>
            <person name="Schmutz J."/>
            <person name="Lucas S."/>
            <person name="Pitluck S."/>
            <person name="Rosenblum E."/>
            <person name="Stajich J."/>
            <person name="Eisen M."/>
            <person name="Grigoriev I.V."/>
        </authorList>
    </citation>
    <scope>NUCLEOTIDE SEQUENCE [LARGE SCALE GENOMIC DNA]</scope>
    <source>
        <strain evidence="14">JAM81 / FGSC 10211</strain>
    </source>
</reference>
<dbReference type="PANTHER" id="PTHR17583:SF0">
    <property type="entry name" value="PHOSPHOINOSITIDE 3-KINASE REGULATORY SUBUNIT 4"/>
    <property type="match status" value="1"/>
</dbReference>
<keyword evidence="2" id="KW-0723">Serine/threonine-protein kinase</keyword>
<dbReference type="PROSITE" id="PS50011">
    <property type="entry name" value="PROTEIN_KINASE_DOM"/>
    <property type="match status" value="1"/>
</dbReference>
<keyword evidence="7" id="KW-0418">Kinase</keyword>
<feature type="region of interest" description="Disordered" evidence="11">
    <location>
        <begin position="881"/>
        <end position="903"/>
    </location>
</feature>